<organism evidence="2 3">
    <name type="scientific">Heterostelium pallidum (strain ATCC 26659 / Pp 5 / PN500)</name>
    <name type="common">Cellular slime mold</name>
    <name type="synonym">Polysphondylium pallidum</name>
    <dbReference type="NCBI Taxonomy" id="670386"/>
    <lineage>
        <taxon>Eukaryota</taxon>
        <taxon>Amoebozoa</taxon>
        <taxon>Evosea</taxon>
        <taxon>Eumycetozoa</taxon>
        <taxon>Dictyostelia</taxon>
        <taxon>Acytosteliales</taxon>
        <taxon>Acytosteliaceae</taxon>
        <taxon>Heterostelium</taxon>
    </lineage>
</organism>
<evidence type="ECO:0000313" key="3">
    <source>
        <dbReference type="Proteomes" id="UP000001396"/>
    </source>
</evidence>
<feature type="region of interest" description="Disordered" evidence="1">
    <location>
        <begin position="107"/>
        <end position="160"/>
    </location>
</feature>
<gene>
    <name evidence="2" type="ORF">PPL_11709</name>
</gene>
<sequence length="160" mass="18996">MKDIVKRLMTELENDYKHDDLFSNIEKKKVHDVKEKIMSALFERNRNKHELLMRNREFLQKEKEAYFGKQHPSSGSGTTSGKKVDTLLSGVTHFTIVHITTIPPLYNEREQKGGSGFPVNHLTKEQKEQLEKLRQSQQNFQRQMQEQYHNYPQNDIRRKP</sequence>
<dbReference type="EMBL" id="ADBJ01000059">
    <property type="protein sequence ID" value="EFA75024.1"/>
    <property type="molecule type" value="Genomic_DNA"/>
</dbReference>
<evidence type="ECO:0000313" key="2">
    <source>
        <dbReference type="EMBL" id="EFA75024.1"/>
    </source>
</evidence>
<dbReference type="GeneID" id="31367177"/>
<feature type="compositionally biased region" description="Basic and acidic residues" evidence="1">
    <location>
        <begin position="122"/>
        <end position="134"/>
    </location>
</feature>
<feature type="compositionally biased region" description="Low complexity" evidence="1">
    <location>
        <begin position="135"/>
        <end position="147"/>
    </location>
</feature>
<dbReference type="InParanoid" id="D3BU90"/>
<evidence type="ECO:0000256" key="1">
    <source>
        <dbReference type="SAM" id="MobiDB-lite"/>
    </source>
</evidence>
<proteinExistence type="predicted"/>
<dbReference type="RefSeq" id="XP_020427158.1">
    <property type="nucleotide sequence ID" value="XM_020582458.1"/>
</dbReference>
<dbReference type="Proteomes" id="UP000001396">
    <property type="component" value="Unassembled WGS sequence"/>
</dbReference>
<dbReference type="AlphaFoldDB" id="D3BU90"/>
<keyword evidence="3" id="KW-1185">Reference proteome</keyword>
<reference evidence="2 3" key="1">
    <citation type="journal article" date="2011" name="Genome Res.">
        <title>Phylogeny-wide analysis of social amoeba genomes highlights ancient origins for complex intercellular communication.</title>
        <authorList>
            <person name="Heidel A.J."/>
            <person name="Lawal H.M."/>
            <person name="Felder M."/>
            <person name="Schilde C."/>
            <person name="Helps N.R."/>
            <person name="Tunggal B."/>
            <person name="Rivero F."/>
            <person name="John U."/>
            <person name="Schleicher M."/>
            <person name="Eichinger L."/>
            <person name="Platzer M."/>
            <person name="Noegel A.A."/>
            <person name="Schaap P."/>
            <person name="Gloeckner G."/>
        </authorList>
    </citation>
    <scope>NUCLEOTIDE SEQUENCE [LARGE SCALE GENOMIC DNA]</scope>
    <source>
        <strain evidence="3">ATCC 26659 / Pp 5 / PN500</strain>
    </source>
</reference>
<accession>D3BU90</accession>
<comment type="caution">
    <text evidence="2">The sequence shown here is derived from an EMBL/GenBank/DDBJ whole genome shotgun (WGS) entry which is preliminary data.</text>
</comment>
<protein>
    <submittedName>
        <fullName evidence="2">Uncharacterized protein</fullName>
    </submittedName>
</protein>
<name>D3BU90_HETP5</name>